<dbReference type="Proteomes" id="UP001204015">
    <property type="component" value="Unassembled WGS sequence"/>
</dbReference>
<evidence type="ECO:0000256" key="4">
    <source>
        <dbReference type="ARBA" id="ARBA00022801"/>
    </source>
</evidence>
<evidence type="ECO:0000256" key="3">
    <source>
        <dbReference type="ARBA" id="ARBA00012556"/>
    </source>
</evidence>
<dbReference type="PANTHER" id="PTHR34983:SF1">
    <property type="entry name" value="ARABINOGALACTAN ENDO-BETA-1,4-GALACTANASE A"/>
    <property type="match status" value="1"/>
</dbReference>
<keyword evidence="6" id="KW-0732">Signal</keyword>
<name>A0ABT1BZL0_9BACT</name>
<dbReference type="Gene3D" id="3.20.20.80">
    <property type="entry name" value="Glycosidases"/>
    <property type="match status" value="1"/>
</dbReference>
<keyword evidence="8" id="KW-1185">Reference proteome</keyword>
<evidence type="ECO:0000256" key="2">
    <source>
        <dbReference type="ARBA" id="ARBA00010687"/>
    </source>
</evidence>
<evidence type="ECO:0000256" key="1">
    <source>
        <dbReference type="ARBA" id="ARBA00001695"/>
    </source>
</evidence>
<dbReference type="InterPro" id="IPR017853">
    <property type="entry name" value="GH"/>
</dbReference>
<sequence length="340" mass="38472">MKTIKVLGIFLFLLFSSSIHGADTFWLGADISGTTQLEAEGQKLYNVQGIETENTQLMKQYGLNAVRLRVWVNPKGGWSGPEDVLKMALRAKKAGMAIMIDFHYSDWWADPGKQVIPAAWKNMSFSQMKKALADHTAYTLKLLKKNGIDVKWVQVGNETTNGFLWPVGNAEKNMKQYAELTAAGYQAVKRVYPKAKCIVHLDCGADQKRYDFIFDGLKKYGTKWDMIGMSVYPYWDQDSKITHSDEETLERVMANIHHLYQKYGSETMIVETGCNADSAVKGKVFLKALIEQAAHHTDGHCHGVFYWAPELEGEYKLGAFRNHRPTVIMDAFKEEAPKVN</sequence>
<comment type="catalytic activity">
    <reaction evidence="1 6">
        <text>The enzyme specifically hydrolyzes (1-&gt;4)-beta-D-galactosidic linkages in type I arabinogalactans.</text>
        <dbReference type="EC" id="3.2.1.89"/>
    </reaction>
</comment>
<organism evidence="7 8">
    <name type="scientific">Segatella cerevisiae</name>
    <dbReference type="NCBI Taxonomy" id="2053716"/>
    <lineage>
        <taxon>Bacteria</taxon>
        <taxon>Pseudomonadati</taxon>
        <taxon>Bacteroidota</taxon>
        <taxon>Bacteroidia</taxon>
        <taxon>Bacteroidales</taxon>
        <taxon>Prevotellaceae</taxon>
        <taxon>Segatella</taxon>
    </lineage>
</organism>
<dbReference type="PANTHER" id="PTHR34983">
    <property type="entry name" value="ARABINOGALACTAN ENDO-BETA-1,4-GALACTANASE A"/>
    <property type="match status" value="1"/>
</dbReference>
<gene>
    <name evidence="7" type="ORF">NG821_08355</name>
</gene>
<dbReference type="RefSeq" id="WP_252761203.1">
    <property type="nucleotide sequence ID" value="NZ_JAMXLY010000030.1"/>
</dbReference>
<keyword evidence="4 6" id="KW-0378">Hydrolase</keyword>
<dbReference type="SUPFAM" id="SSF51445">
    <property type="entry name" value="(Trans)glycosidases"/>
    <property type="match status" value="1"/>
</dbReference>
<evidence type="ECO:0000256" key="5">
    <source>
        <dbReference type="ARBA" id="ARBA00023295"/>
    </source>
</evidence>
<dbReference type="Pfam" id="PF07745">
    <property type="entry name" value="Glyco_hydro_53"/>
    <property type="match status" value="1"/>
</dbReference>
<dbReference type="EMBL" id="JAMXLY010000030">
    <property type="protein sequence ID" value="MCO6025847.1"/>
    <property type="molecule type" value="Genomic_DNA"/>
</dbReference>
<proteinExistence type="inferred from homology"/>
<feature type="signal peptide" evidence="6">
    <location>
        <begin position="1"/>
        <end position="21"/>
    </location>
</feature>
<evidence type="ECO:0000256" key="6">
    <source>
        <dbReference type="RuleBase" id="RU361192"/>
    </source>
</evidence>
<comment type="caution">
    <text evidence="7">The sequence shown here is derived from an EMBL/GenBank/DDBJ whole genome shotgun (WGS) entry which is preliminary data.</text>
</comment>
<dbReference type="EC" id="3.2.1.89" evidence="3 6"/>
<evidence type="ECO:0000313" key="7">
    <source>
        <dbReference type="EMBL" id="MCO6025847.1"/>
    </source>
</evidence>
<reference evidence="7 8" key="1">
    <citation type="submission" date="2022-06" db="EMBL/GenBank/DDBJ databases">
        <title>A taxonomic note on the genus Prevotella: Description of four novel genera and emended description of the genera Hallella and Xylanibacter.</title>
        <authorList>
            <person name="Hitch T.C.A."/>
        </authorList>
    </citation>
    <scope>NUCLEOTIDE SEQUENCE [LARGE SCALE GENOMIC DNA]</scope>
    <source>
        <strain evidence="7 8">DSM 100619</strain>
    </source>
</reference>
<keyword evidence="5 6" id="KW-0326">Glycosidase</keyword>
<feature type="chain" id="PRO_5044993435" description="Arabinogalactan endo-beta-1,4-galactanase" evidence="6">
    <location>
        <begin position="22"/>
        <end position="340"/>
    </location>
</feature>
<accession>A0ABT1BZL0</accession>
<evidence type="ECO:0000313" key="8">
    <source>
        <dbReference type="Proteomes" id="UP001204015"/>
    </source>
</evidence>
<comment type="similarity">
    <text evidence="2 6">Belongs to the glycosyl hydrolase 53 family.</text>
</comment>
<dbReference type="InterPro" id="IPR011683">
    <property type="entry name" value="Glyco_hydro_53"/>
</dbReference>
<protein>
    <recommendedName>
        <fullName evidence="3 6">Arabinogalactan endo-beta-1,4-galactanase</fullName>
        <ecNumber evidence="3 6">3.2.1.89</ecNumber>
    </recommendedName>
</protein>